<reference evidence="4" key="1">
    <citation type="submission" date="2016-10" db="EMBL/GenBank/DDBJ databases">
        <authorList>
            <person name="Varghese N."/>
            <person name="Submissions S."/>
        </authorList>
    </citation>
    <scope>NUCLEOTIDE SEQUENCE [LARGE SCALE GENOMIC DNA]</scope>
    <source>
        <strain evidence="4">CGMCC 1.11014</strain>
    </source>
</reference>
<dbReference type="STRING" id="1035707.SAMN05216552_1012176"/>
<evidence type="ECO:0000313" key="4">
    <source>
        <dbReference type="Proteomes" id="UP000199391"/>
    </source>
</evidence>
<evidence type="ECO:0000313" key="3">
    <source>
        <dbReference type="EMBL" id="SFU87673.1"/>
    </source>
</evidence>
<evidence type="ECO:0000256" key="1">
    <source>
        <dbReference type="SAM" id="MobiDB-lite"/>
    </source>
</evidence>
<organism evidence="3 4">
    <name type="scientific">Pseudoduganella namucuonensis</name>
    <dbReference type="NCBI Taxonomy" id="1035707"/>
    <lineage>
        <taxon>Bacteria</taxon>
        <taxon>Pseudomonadati</taxon>
        <taxon>Pseudomonadota</taxon>
        <taxon>Betaproteobacteria</taxon>
        <taxon>Burkholderiales</taxon>
        <taxon>Oxalobacteraceae</taxon>
        <taxon>Telluria group</taxon>
        <taxon>Pseudoduganella</taxon>
    </lineage>
</organism>
<proteinExistence type="predicted"/>
<protein>
    <submittedName>
        <fullName evidence="3">Uncharacterized protein</fullName>
    </submittedName>
</protein>
<evidence type="ECO:0000256" key="2">
    <source>
        <dbReference type="SAM" id="Phobius"/>
    </source>
</evidence>
<feature type="region of interest" description="Disordered" evidence="1">
    <location>
        <begin position="114"/>
        <end position="155"/>
    </location>
</feature>
<gene>
    <name evidence="3" type="ORF">SAMN05216552_1012176</name>
</gene>
<feature type="transmembrane region" description="Helical" evidence="2">
    <location>
        <begin position="48"/>
        <end position="70"/>
    </location>
</feature>
<dbReference type="Proteomes" id="UP000199391">
    <property type="component" value="Unassembled WGS sequence"/>
</dbReference>
<sequence length="245" mass="24852">MEPGRHSARPELFAPPLAATGGERRILATLDHGDADAGRRLPPHARHLALALGAMLVLACGVAWISHIAITPRNSPEFAITSYQAPAAATPVEVEKLAAAIINEPLQAAAARMPGPARAAPATAATVADRPPQARGKASVQAKRDGNGVKAGARHAATVADLQPERAGAARGPAGKDSDVTLLAALVAHGSGAASVPAGAADGATALQGCERLRASEAALCRMRVCGSQWQHEAGCRQAAARDSD</sequence>
<name>A0A1I7JR63_9BURK</name>
<dbReference type="AlphaFoldDB" id="A0A1I7JR63"/>
<keyword evidence="2" id="KW-0472">Membrane</keyword>
<keyword evidence="2" id="KW-0812">Transmembrane</keyword>
<keyword evidence="2" id="KW-1133">Transmembrane helix</keyword>
<keyword evidence="4" id="KW-1185">Reference proteome</keyword>
<feature type="compositionally biased region" description="Low complexity" evidence="1">
    <location>
        <begin position="114"/>
        <end position="131"/>
    </location>
</feature>
<accession>A0A1I7JR63</accession>
<dbReference type="EMBL" id="FPBO01000012">
    <property type="protein sequence ID" value="SFU87673.1"/>
    <property type="molecule type" value="Genomic_DNA"/>
</dbReference>
<dbReference type="RefSeq" id="WP_093556361.1">
    <property type="nucleotide sequence ID" value="NZ_FPBO01000012.1"/>
</dbReference>
<dbReference type="OrthoDB" id="8724867at2"/>